<dbReference type="PROSITE" id="PS50075">
    <property type="entry name" value="CARRIER"/>
    <property type="match status" value="6"/>
</dbReference>
<gene>
    <name evidence="6" type="ORF">DL762_010043</name>
</gene>
<feature type="region of interest" description="Disordered" evidence="4">
    <location>
        <begin position="1625"/>
        <end position="1646"/>
    </location>
</feature>
<keyword evidence="2" id="KW-0597">Phosphoprotein</keyword>
<name>A0ABY0GUW7_9PEZI</name>
<evidence type="ECO:0000256" key="1">
    <source>
        <dbReference type="ARBA" id="ARBA00022450"/>
    </source>
</evidence>
<dbReference type="PROSITE" id="PS00455">
    <property type="entry name" value="AMP_BINDING"/>
    <property type="match status" value="1"/>
</dbReference>
<evidence type="ECO:0000256" key="3">
    <source>
        <dbReference type="ARBA" id="ARBA00022598"/>
    </source>
</evidence>
<dbReference type="InterPro" id="IPR009081">
    <property type="entry name" value="PP-bd_ACP"/>
</dbReference>
<dbReference type="Gene3D" id="3.40.50.980">
    <property type="match status" value="2"/>
</dbReference>
<comment type="caution">
    <text evidence="6">The sequence shown here is derived from an EMBL/GenBank/DDBJ whole genome shotgun (WGS) entry which is preliminary data.</text>
</comment>
<dbReference type="Gene3D" id="1.10.1200.10">
    <property type="entry name" value="ACP-like"/>
    <property type="match status" value="6"/>
</dbReference>
<dbReference type="CDD" id="cd05918">
    <property type="entry name" value="A_NRPS_SidN3_like"/>
    <property type="match status" value="1"/>
</dbReference>
<accession>A0ABY0GUW7</accession>
<dbReference type="InterPro" id="IPR006162">
    <property type="entry name" value="Ppantetheine_attach_site"/>
</dbReference>
<dbReference type="InterPro" id="IPR036736">
    <property type="entry name" value="ACP-like_sf"/>
</dbReference>
<dbReference type="Gene3D" id="3.30.300.30">
    <property type="match status" value="2"/>
</dbReference>
<keyword evidence="3" id="KW-0436">Ligase</keyword>
<dbReference type="PANTHER" id="PTHR45527">
    <property type="entry name" value="NONRIBOSOMAL PEPTIDE SYNTHETASE"/>
    <property type="match status" value="1"/>
</dbReference>
<keyword evidence="7" id="KW-1185">Reference proteome</keyword>
<evidence type="ECO:0000313" key="6">
    <source>
        <dbReference type="EMBL" id="RYO75372.1"/>
    </source>
</evidence>
<evidence type="ECO:0000256" key="2">
    <source>
        <dbReference type="ARBA" id="ARBA00022553"/>
    </source>
</evidence>
<dbReference type="Gene3D" id="3.30.559.10">
    <property type="entry name" value="Chloramphenicol acetyltransferase-like domain"/>
    <property type="match status" value="6"/>
</dbReference>
<dbReference type="InterPro" id="IPR023213">
    <property type="entry name" value="CAT-like_dom_sf"/>
</dbReference>
<dbReference type="Gene3D" id="3.30.559.30">
    <property type="entry name" value="Nonribosomal peptide synthetase, condensation domain"/>
    <property type="match status" value="6"/>
</dbReference>
<evidence type="ECO:0000256" key="4">
    <source>
        <dbReference type="SAM" id="MobiDB-lite"/>
    </source>
</evidence>
<dbReference type="InterPro" id="IPR042099">
    <property type="entry name" value="ANL_N_sf"/>
</dbReference>
<evidence type="ECO:0000259" key="5">
    <source>
        <dbReference type="PROSITE" id="PS50075"/>
    </source>
</evidence>
<evidence type="ECO:0000313" key="7">
    <source>
        <dbReference type="Proteomes" id="UP000294003"/>
    </source>
</evidence>
<dbReference type="Gene3D" id="3.40.50.12780">
    <property type="entry name" value="N-terminal domain of ligase-like"/>
    <property type="match status" value="2"/>
</dbReference>
<organism evidence="6 7">
    <name type="scientific">Monosporascus cannonballus</name>
    <dbReference type="NCBI Taxonomy" id="155416"/>
    <lineage>
        <taxon>Eukaryota</taxon>
        <taxon>Fungi</taxon>
        <taxon>Dikarya</taxon>
        <taxon>Ascomycota</taxon>
        <taxon>Pezizomycotina</taxon>
        <taxon>Sordariomycetes</taxon>
        <taxon>Xylariomycetidae</taxon>
        <taxon>Xylariales</taxon>
        <taxon>Xylariales incertae sedis</taxon>
        <taxon>Monosporascus</taxon>
    </lineage>
</organism>
<dbReference type="Proteomes" id="UP000294003">
    <property type="component" value="Unassembled WGS sequence"/>
</dbReference>
<dbReference type="Pfam" id="PF00668">
    <property type="entry name" value="Condensation"/>
    <property type="match status" value="6"/>
</dbReference>
<dbReference type="SUPFAM" id="SSF56801">
    <property type="entry name" value="Acetyl-CoA synthetase-like"/>
    <property type="match status" value="3"/>
</dbReference>
<feature type="domain" description="Carrier" evidence="5">
    <location>
        <begin position="1648"/>
        <end position="1721"/>
    </location>
</feature>
<feature type="domain" description="Carrier" evidence="5">
    <location>
        <begin position="3279"/>
        <end position="3355"/>
    </location>
</feature>
<dbReference type="Pfam" id="PF00550">
    <property type="entry name" value="PP-binding"/>
    <property type="match status" value="6"/>
</dbReference>
<protein>
    <recommendedName>
        <fullName evidence="5">Carrier domain-containing protein</fullName>
    </recommendedName>
</protein>
<feature type="region of interest" description="Disordered" evidence="4">
    <location>
        <begin position="3252"/>
        <end position="3273"/>
    </location>
</feature>
<dbReference type="InterPro" id="IPR020806">
    <property type="entry name" value="PKS_PP-bd"/>
</dbReference>
<dbReference type="SUPFAM" id="SSF47336">
    <property type="entry name" value="ACP-like"/>
    <property type="match status" value="6"/>
</dbReference>
<dbReference type="InterPro" id="IPR020845">
    <property type="entry name" value="AMP-binding_CS"/>
</dbReference>
<feature type="domain" description="Carrier" evidence="5">
    <location>
        <begin position="1125"/>
        <end position="1202"/>
    </location>
</feature>
<dbReference type="Gene3D" id="2.30.38.10">
    <property type="entry name" value="Luciferase, Domain 3"/>
    <property type="match status" value="1"/>
</dbReference>
<dbReference type="InterPro" id="IPR010071">
    <property type="entry name" value="AA_adenyl_dom"/>
</dbReference>
<reference evidence="6 7" key="1">
    <citation type="submission" date="2018-06" db="EMBL/GenBank/DDBJ databases">
        <title>Complete Genomes of Monosporascus.</title>
        <authorList>
            <person name="Robinson A.J."/>
            <person name="Natvig D.O."/>
        </authorList>
    </citation>
    <scope>NUCLEOTIDE SEQUENCE [LARGE SCALE GENOMIC DNA]</scope>
    <source>
        <strain evidence="6 7">CBS 609.92</strain>
    </source>
</reference>
<keyword evidence="1" id="KW-0596">Phosphopantetheine</keyword>
<dbReference type="PANTHER" id="PTHR45527:SF1">
    <property type="entry name" value="FATTY ACID SYNTHASE"/>
    <property type="match status" value="1"/>
</dbReference>
<sequence>MGSLGDSGGLSILNPSPIRLPGTVFLHEVVSRSDNKGDSAIEFLSKTGQRRAISYPELHAASDALAFRITEALGSLSTENTHERLIIPLLIPQSPELYIALLAILKVGGAFCPLNLDAPKERIKFILKDVEAKVVLVSSSLSSKIPQDDSTGRLLLVEESSEATPEGPARPTQSIFYRTPKRDDLAYVMYTSGSTGTPKGVGVSHDAATQSLLAHNQHIPNFKRFLQFAAPTFDVSAVMRLKRASYGGCMAQPRQRFTAFVLEHSEEGNTEAPLIVAPLGHVGELAVGGFQLAAGYINRPEQTSAAFIETSWGRLYRTGDKARMHSDGTLECLGRIDDAQVKLNGQRIELGEVEQAILRARGCHSAFATVISNVLVAFAAVEDAEGIQEQILANCKSWLPAFMIPAEIITMRDFPQLPSGKIDRKRLIADHEASMAVDDTLEEQFSSDLERQLCEAGREILGSLLTPSTRLVLAGLDSLMGIKYASILLELGIFVSPVDILESPTIRDLCSIIQRRISKGQFAENEGSLSDGNLGSTETESSHWLAALGTLAEQVERVDHCTALQTSMIAETLKDNRLYVNQVELEFPQRVSAESIKIWIACIAERNEVLRTGFLHIDSTLRQVIWKHLADRVQIVEKFSHLDSYDVEQFLQHPLQVEIRGPTGQEAPCRARFTLHHSIYDGWTMDLLIEDLRLLSLGQEPVQRPQFRTASRCLDAKSDHELMSSKEFWAENLRGSTPAPIPNFKTTAVPHPQIVTEVNDIQIDPAEVKQWALQSSFSPQVIFQACLCWLWAAVTGSDDVILGSVSSGRTLPIAGIEKIMGPFIATLPLRISLSKYQNIGELLQSIHIANRESLRHGRLPLPDLKRAAGLSPATRLFNVIFAYQESLVSRRQYPNDIREVWHKDAVEYPSNVPDVKFLVTSGEPMTDEVLGKWADTLYQGYGPSETTNICTVRKVAAGDSSQFLGWSFENTATFVCYPNTPDLVPLGCVGELCFGGDQVAAGYLKLPEMTAEKFFKHPEYGRLYRSGDLGRMLSDGSLIILGRMDTQVKLRGLRIELQEIQSIVLSIGLVRTCTTLPVTLRGSNTQHLALFYVPVGEVSRSFGFLDITDSAKHSNSEDDQDGMEDEWTEAETAVAKALANTLDMDQKSIGRWTSFAAIGIDSISAMPLARELQSVCKTRVPLSLVIQNPSVGRLAAAIAARGHPRDERQTSKNDPLLPTELTEIVRKQLRSQGKPIPSQSMLGYWATMIRRHEILRACFVTTDDFKFPIVQVVFENYEPTYHVFEASEITLQQEASRHLRSLSTVINSGEPPISLAVIRIDDSEYLSFVCHHAVYDGISMRNLLSEVEKLAHDQQLSIPLLFEVFLRETLPLPPDVDDFWGQHLQGIRPLHLDQTAFKGDTAPLQLATHASHQSLTEIEIQLKNLGVSLLSFSQAAWAVVLSLLQKGQDVCFGNVVSGRSVALDNIDTLVAPCFNTVPIRMDLANSGSTLELLKKFHSLNIEMLPYQFTGLRRIQSRLQLSSRLFDTLLILQPQSEPLDETVWILEEDRGVMDVPIICELTPIKEQNMLGLQLHRSSSMFSYQTLELIRDVFQHVFDDCLAHPSSYFPTRSKLPLELQGQIAQLDPTPSERETPIRTPESSADEGTWSKEEMMVRSVLSKLANVPEEKIERHMPIYRFGLDSIGAVQLAASLRRQDRVISAADIMANPTCAGIASCIEDQLEDSEVPTYDFEAFRQAVSRDLTSVKDLSEELEAVFPCSPVQQGMLSQFLISEGKHYFNFSSWTLNVGLDADNLVQAWEQLVTQHQILRTGFVSVNHSDSSFAMVVYPPGFIAIPVTRSKAESVDIRQWRVQSAQGALRTLSWPPWRVLLVDRDAGPSTMHLAMHHALYDAHSLRELLHDLACFIEHKEVRTYSGVESAISQLFRPMDSQRVSEAFWKSQAESLVINSFPTLTPLRVQKQTFSAVSAACGTSLGILQRHAADAGITIQAALQAAWTRLLSAYHGELTVTFGVVFDGRTTEESKQAVFPMISTLPVIAQNFESNLELLHSMLQYNATLRRYEHTPLPLIQRWLGRPDSSLFDTILVYQVADQDRHRLPWTILDEAASVDYPVSLEVEETIDKLQFNLTFDDSVLPAEQAEMMLEQLNAIFVDLVTCPGGHSHRLASQTPKLYSVLPPAHPELSSSAELLHQLVEKTVQARPDSLALEFVDELTDNINRRRWTYRELDAMGNRVANILHRHHIPSKSIVAICFDKCPEAYFSILGILKAGYSFLALDPSAPSSRQEFILRDSKAACLLIAEAWHSNLSFACPVPILEVGDYVLLTVPTTLFSPSSPISPSDTCYCLYTSGTTGTPKGCLISHDNAVQAMQAFKELFSGHWDSQSRWLQFASFHFDVSVLEQYWSWFVGITVVAAPRDLILNDLIKTISKLEITHIDLTPSLARLVHPDEAPSLCRGVFITGGEQLRQDVLDNWGPTEVIYNAYGPTEATIGVTMFQRVPANGRSSNIGHLFPNVGGYVFHPGTEIPVFRGGVGELCVSGRLVGKGYLNRQQLTRERFPVLKQCGDRVYRTGDLVRVLHDGSIDFLGRADDQVKLRGQRLEIGEINHAIKASVSQVADVATLVTRHGSQDRDLIVSFVAPRTSSTSSKELHVLSDEASLTIAKEAQGACRERVPGYMVPTFVFTIPFIPLSANNKANLNSLKQLFSTLSSEQLRCLSMGVTGTRRELSNREHRIASVLSTITRAELSSMQPSSTIFELGIDSITVTRVARSLQAEGFPSATPSLILKNPRISRLAQVLGQENAPTLASQVLQVKQLIRARYHKYLGLLCRTLEIANDSVEYIAPCTPLQGGMLTRSRTTGDHSAYFNHFRISLSPLVATERLKDAWTGVVSSCSILRTAFIQTPEGYVQAALKGEPLRWSELDIQDGDIEECISARHRTWVEMNQDAMRYPLELDYIHSPQEHVLVLRLFHAVYDAHSFELILRKVIEEYHETCSGYGPSFLDVLPHGPLFFHSSSRPFWEALFKSYAFEPLPRLTSTPSTSDTVVSRIIGIDGLEVRRIALGVTHQTMMQAAWLVVLQQYFTVTPTIGVVFSGRSILYEGAENVIGPMFNTLPFRVETSDITTWGTFVRKVHEYNTSVLDFVHTPLRDIQKWCSRGRQLFDTLFTFDREYSSEVGNSDLWSSISSTAVADYPLALEVVLAQEQCLRVTLVAQAGIADKEALESLLGKLQHSLASLAASDDDTIVPIRSETIPTNSDISTVHHSRTGSNQMPSYAQGGTSPFEWTELAKKLRREIALLAGLAEDEVAETASIFELGLDSIDAIKLAARLNNLGLRVTTSDLMKRASIQSILSSQDKAQPQVNGLAAHDDELTRATSELKRYLEGLGANLDDIETVLPPTPLQDSMVADMLLSGFYRYFNHDVLRIIPGTDMGRLKSAWTTVYDNSPILRTSFEQVEDPKIPAAFCQVVRSNNIELSPTLELGDLDKVQTVIDHARSKAKNANAKSGLFQVNFVTTPTDHSGPASRGFWADFLHGAHPTLLDTRTAMPDMQNPVVHRAEVVSRFTPMELKTLCRTYGITPQVLSQACWAVVLATLVKALDVTFGIVLSGRDTDEAQELMFPTMNTVPMRVVLHGSVTEYLRSLQATMSEVLEFQHVSLRQAQKLAGVQGQHLFNTLFVLQNSADSPNEDPPIMESVQGTSAVEYPICIEMEVSDASVMWRIACDERFGSWDNARRTLEDLEVVLHYVSKNQDAEVVQFEPHNGRVMVCGQDAFTPKDELQFESNAPHETPHDRHTEWSEIDSPVVEVLAQLSGLKKDSINPDDTIYHLGLDSISAIKASSMLRKLGLSVSVRDLLKADSIRQLVDSSGISEERPEDVQSRANSPLKDLDLPPLLGDARIDLNVIEKVLPALPMQVHMLTVWQNTSGLLFYPTFTYKITGCASPDAVANAWRRLTTELPILRTHFVATGSVSTPIIQIITQPESSHVATLGNIERIGERQWRYQAAPTPFAFVTVEGYEPGEAIIRLRIHHALYDGVSLPIVMGRFAELCGTQPSSLSPSSLNAWCKLVSDHSSGDVKRKAQAFWTSYLEGASSPTPSIDRPGSEKHVVQVAELKRDAVPDLCRLKHLASTHGVTLQALFFAAYAKVLAYHRGYGSTRGNGDAVFGIYLANRTNVPGLEDVPFPTLIIVPLRVRSPGSETIHSLAAEIQKDLRNISALESATAGLWEIGQWTGVQIDTFVNFLSLPGDSKNGDKVSVEEVPADAALLKVNGGSLPQLTSPDEPLLSKNPVRDYYVDAVDIEVAVRGESMDIGVFSLSPSYSQAEASEMVQRIVRALEEGLQ</sequence>
<dbReference type="Pfam" id="PF00501">
    <property type="entry name" value="AMP-binding"/>
    <property type="match status" value="3"/>
</dbReference>
<dbReference type="InterPro" id="IPR045851">
    <property type="entry name" value="AMP-bd_C_sf"/>
</dbReference>
<dbReference type="SUPFAM" id="SSF52777">
    <property type="entry name" value="CoA-dependent acyltransferases"/>
    <property type="match status" value="12"/>
</dbReference>
<dbReference type="PROSITE" id="PS00012">
    <property type="entry name" value="PHOSPHOPANTETHEINE"/>
    <property type="match status" value="4"/>
</dbReference>
<feature type="domain" description="Carrier" evidence="5">
    <location>
        <begin position="2722"/>
        <end position="2799"/>
    </location>
</feature>
<dbReference type="InterPro" id="IPR001242">
    <property type="entry name" value="Condensation_dom"/>
</dbReference>
<dbReference type="SMART" id="SM00823">
    <property type="entry name" value="PKS_PP"/>
    <property type="match status" value="6"/>
</dbReference>
<dbReference type="NCBIfam" id="TIGR01733">
    <property type="entry name" value="AA-adenyl-dom"/>
    <property type="match status" value="1"/>
</dbReference>
<feature type="domain" description="Carrier" evidence="5">
    <location>
        <begin position="444"/>
        <end position="517"/>
    </location>
</feature>
<dbReference type="InterPro" id="IPR000873">
    <property type="entry name" value="AMP-dep_synth/lig_dom"/>
</dbReference>
<dbReference type="EMBL" id="QJNS01000704">
    <property type="protein sequence ID" value="RYO75372.1"/>
    <property type="molecule type" value="Genomic_DNA"/>
</dbReference>
<proteinExistence type="predicted"/>
<feature type="domain" description="Carrier" evidence="5">
    <location>
        <begin position="3791"/>
        <end position="3867"/>
    </location>
</feature>